<dbReference type="Pfam" id="PF02743">
    <property type="entry name" value="dCache_1"/>
    <property type="match status" value="1"/>
</dbReference>
<proteinExistence type="predicted"/>
<dbReference type="NCBIfam" id="TIGR00254">
    <property type="entry name" value="GGDEF"/>
    <property type="match status" value="1"/>
</dbReference>
<dbReference type="InterPro" id="IPR000160">
    <property type="entry name" value="GGDEF_dom"/>
</dbReference>
<dbReference type="Pfam" id="PF00672">
    <property type="entry name" value="HAMP"/>
    <property type="match status" value="1"/>
</dbReference>
<dbReference type="EMBL" id="LR778301">
    <property type="protein sequence ID" value="CAB1370017.1"/>
    <property type="molecule type" value="Genomic_DNA"/>
</dbReference>
<dbReference type="SMART" id="SM00304">
    <property type="entry name" value="HAMP"/>
    <property type="match status" value="1"/>
</dbReference>
<keyword evidence="2" id="KW-1003">Cell membrane</keyword>
<evidence type="ECO:0000256" key="2">
    <source>
        <dbReference type="ARBA" id="ARBA00022475"/>
    </source>
</evidence>
<dbReference type="OrthoDB" id="9813903at2"/>
<dbReference type="AlphaFoldDB" id="A0A6S6Y3P6"/>
<gene>
    <name evidence="6" type="ORF">DENOEST_2858</name>
</gene>
<dbReference type="InterPro" id="IPR003660">
    <property type="entry name" value="HAMP_dom"/>
</dbReference>
<dbReference type="FunFam" id="3.30.70.270:FF:000001">
    <property type="entry name" value="Diguanylate cyclase domain protein"/>
    <property type="match status" value="1"/>
</dbReference>
<dbReference type="GO" id="GO:0003824">
    <property type="term" value="F:catalytic activity"/>
    <property type="evidence" value="ECO:0007669"/>
    <property type="project" value="UniProtKB-ARBA"/>
</dbReference>
<dbReference type="Pfam" id="PF00990">
    <property type="entry name" value="GGDEF"/>
    <property type="match status" value="1"/>
</dbReference>
<dbReference type="InterPro" id="IPR052163">
    <property type="entry name" value="DGC-Regulatory_Protein"/>
</dbReference>
<evidence type="ECO:0000256" key="3">
    <source>
        <dbReference type="ARBA" id="ARBA00022692"/>
    </source>
</evidence>
<dbReference type="SUPFAM" id="SSF158472">
    <property type="entry name" value="HAMP domain-like"/>
    <property type="match status" value="1"/>
</dbReference>
<comment type="subcellular location">
    <subcellularLocation>
        <location evidence="1">Cell membrane</location>
        <topology evidence="1">Multi-pass membrane protein</topology>
    </subcellularLocation>
</comment>
<organism evidence="6 7">
    <name type="scientific">Denitratisoma oestradiolicum</name>
    <dbReference type="NCBI Taxonomy" id="311182"/>
    <lineage>
        <taxon>Bacteria</taxon>
        <taxon>Pseudomonadati</taxon>
        <taxon>Pseudomonadota</taxon>
        <taxon>Betaproteobacteria</taxon>
        <taxon>Nitrosomonadales</taxon>
        <taxon>Sterolibacteriaceae</taxon>
        <taxon>Denitratisoma</taxon>
    </lineage>
</organism>
<dbReference type="InterPro" id="IPR033479">
    <property type="entry name" value="dCache_1"/>
</dbReference>
<dbReference type="CDD" id="cd01949">
    <property type="entry name" value="GGDEF"/>
    <property type="match status" value="1"/>
</dbReference>
<dbReference type="CDD" id="cd06225">
    <property type="entry name" value="HAMP"/>
    <property type="match status" value="1"/>
</dbReference>
<dbReference type="Proteomes" id="UP000515733">
    <property type="component" value="Chromosome"/>
</dbReference>
<evidence type="ECO:0000256" key="5">
    <source>
        <dbReference type="ARBA" id="ARBA00023136"/>
    </source>
</evidence>
<dbReference type="SMART" id="SM00267">
    <property type="entry name" value="GGDEF"/>
    <property type="match status" value="1"/>
</dbReference>
<dbReference type="GO" id="GO:0005886">
    <property type="term" value="C:plasma membrane"/>
    <property type="evidence" value="ECO:0007669"/>
    <property type="project" value="UniProtKB-SubCell"/>
</dbReference>
<dbReference type="PANTHER" id="PTHR46663">
    <property type="entry name" value="DIGUANYLATE CYCLASE DGCT-RELATED"/>
    <property type="match status" value="1"/>
</dbReference>
<dbReference type="GO" id="GO:0007165">
    <property type="term" value="P:signal transduction"/>
    <property type="evidence" value="ECO:0007669"/>
    <property type="project" value="InterPro"/>
</dbReference>
<keyword evidence="7" id="KW-1185">Reference proteome</keyword>
<dbReference type="PANTHER" id="PTHR46663:SF2">
    <property type="entry name" value="GGDEF DOMAIN-CONTAINING PROTEIN"/>
    <property type="match status" value="1"/>
</dbReference>
<dbReference type="Gene3D" id="6.10.340.10">
    <property type="match status" value="1"/>
</dbReference>
<protein>
    <submittedName>
        <fullName evidence="6">Diguanylate cyclase domain protein</fullName>
    </submittedName>
</protein>
<name>A0A6S6Y3P6_9PROT</name>
<accession>A0A6S6Y3P6</accession>
<dbReference type="Gene3D" id="3.30.450.20">
    <property type="entry name" value="PAS domain"/>
    <property type="match status" value="1"/>
</dbReference>
<dbReference type="InterPro" id="IPR043128">
    <property type="entry name" value="Rev_trsase/Diguanyl_cyclase"/>
</dbReference>
<dbReference type="PROSITE" id="PS50885">
    <property type="entry name" value="HAMP"/>
    <property type="match status" value="1"/>
</dbReference>
<keyword evidence="5" id="KW-0472">Membrane</keyword>
<evidence type="ECO:0000256" key="1">
    <source>
        <dbReference type="ARBA" id="ARBA00004651"/>
    </source>
</evidence>
<dbReference type="SUPFAM" id="SSF55073">
    <property type="entry name" value="Nucleotide cyclase"/>
    <property type="match status" value="1"/>
</dbReference>
<keyword evidence="3" id="KW-0812">Transmembrane</keyword>
<dbReference type="Gene3D" id="3.30.70.270">
    <property type="match status" value="1"/>
</dbReference>
<dbReference type="CDD" id="cd12914">
    <property type="entry name" value="PDC1_DGC_like"/>
    <property type="match status" value="1"/>
</dbReference>
<dbReference type="CDD" id="cd18774">
    <property type="entry name" value="PDC2_HK_sensor"/>
    <property type="match status" value="1"/>
</dbReference>
<evidence type="ECO:0000313" key="7">
    <source>
        <dbReference type="Proteomes" id="UP000515733"/>
    </source>
</evidence>
<dbReference type="RefSeq" id="WP_145771028.1">
    <property type="nucleotide sequence ID" value="NZ_LR778301.1"/>
</dbReference>
<sequence length="535" mass="58034">MGRVFISLKTRLIVFALALVLVGLAIRVVIMTDFMRDELQQLVSAQQLSLATYVAQDIDAKLRTRQELVRRLAEQLPQNLLQQSDALAAWLAARHDSQSLFSAGLIVVSPAGIATTDYPSLPGRRGTSYADRDWFLAIRNSGTSAMGAPTIGRSTHRPGIVMAAPIKDARGQLLGVLAGVTTLNAPGFLDLVQNNRVGESGGFLLISPKDRIFVMASDPAMALRPTPPPGINRLHDQAMAGYRGSGITINAQGVEELSSIASVPSTDWFLVARTPTREAFRPLEHLYGFLLRNTLVIGAVVTIASLLILGWLFRPLAHAARQVRSMAEGITPLRSLPVVRNDEVGELASGFNLLLGKLREREATLARIAHHDPLTALPNRAAFHERLSQSIALARRQGNHLALLFLDLDDFKPVNDDHGHDIGDQVLRLVAQRLQDKVRKADMVARFGGDEFIILLTDITDITSAAGVAEKCIEVLSAPMRVGKLQLKIGASIGIALYPDHADNTDSLLAHADAAMYDAKRGGRNGYRIAPFPAT</sequence>
<dbReference type="PROSITE" id="PS50887">
    <property type="entry name" value="GGDEF"/>
    <property type="match status" value="1"/>
</dbReference>
<reference evidence="6 7" key="1">
    <citation type="submission" date="2020-03" db="EMBL/GenBank/DDBJ databases">
        <authorList>
            <consortium name="Genoscope - CEA"/>
            <person name="William W."/>
        </authorList>
    </citation>
    <scope>NUCLEOTIDE SEQUENCE [LARGE SCALE GENOMIC DNA]</scope>
    <source>
        <strain evidence="7">DSM 16959</strain>
    </source>
</reference>
<dbReference type="InterPro" id="IPR029787">
    <property type="entry name" value="Nucleotide_cyclase"/>
</dbReference>
<evidence type="ECO:0000256" key="4">
    <source>
        <dbReference type="ARBA" id="ARBA00022989"/>
    </source>
</evidence>
<keyword evidence="4" id="KW-1133">Transmembrane helix</keyword>
<evidence type="ECO:0000313" key="6">
    <source>
        <dbReference type="EMBL" id="CAB1370017.1"/>
    </source>
</evidence>
<dbReference type="KEGG" id="doe:DENOEST_2858"/>